<reference evidence="1" key="1">
    <citation type="submission" date="2012-11" db="EMBL/GenBank/DDBJ databases">
        <title>Dependencies among metagenomic species, viruses, plasmids and units of genetic variation.</title>
        <authorList>
            <person name="Nielsen H.B."/>
            <person name="Almeida M."/>
            <person name="Juncker A.S."/>
            <person name="Rasmussen S."/>
            <person name="Li J."/>
            <person name="Sunagawa S."/>
            <person name="Plichta D."/>
            <person name="Gautier L."/>
            <person name="Le Chatelier E."/>
            <person name="Peletier E."/>
            <person name="Bonde I."/>
            <person name="Nielsen T."/>
            <person name="Manichanh C."/>
            <person name="Arumugam M."/>
            <person name="Batto J."/>
            <person name="Santos M.B.Q.D."/>
            <person name="Blom N."/>
            <person name="Borruel N."/>
            <person name="Burgdorf K.S."/>
            <person name="Boumezbeur F."/>
            <person name="Casellas F."/>
            <person name="Dore J."/>
            <person name="Guarner F."/>
            <person name="Hansen T."/>
            <person name="Hildebrand F."/>
            <person name="Kaas R.S."/>
            <person name="Kennedy S."/>
            <person name="Kristiansen K."/>
            <person name="Kultima J.R."/>
            <person name="Leonard P."/>
            <person name="Levenez F."/>
            <person name="Lund O."/>
            <person name="Moumen B."/>
            <person name="Le Paslier D."/>
            <person name="Pons N."/>
            <person name="Pedersen O."/>
            <person name="Prifti E."/>
            <person name="Qin J."/>
            <person name="Raes J."/>
            <person name="Tap J."/>
            <person name="Tims S."/>
            <person name="Ussery D.W."/>
            <person name="Yamada T."/>
            <person name="MetaHit consortium"/>
            <person name="Renault P."/>
            <person name="Sicheritz-Ponten T."/>
            <person name="Bork P."/>
            <person name="Wang J."/>
            <person name="Brunak S."/>
            <person name="Ehrlich S.D."/>
        </authorList>
    </citation>
    <scope>NUCLEOTIDE SEQUENCE [LARGE SCALE GENOMIC DNA]</scope>
</reference>
<proteinExistence type="predicted"/>
<gene>
    <name evidence="1" type="ORF">BN626_00039</name>
</gene>
<name>R6TLM0_9FIRM</name>
<dbReference type="AlphaFoldDB" id="R6TLM0"/>
<accession>R6TLM0</accession>
<dbReference type="EMBL" id="CBFV010000076">
    <property type="protein sequence ID" value="CDC74318.1"/>
    <property type="molecule type" value="Genomic_DNA"/>
</dbReference>
<comment type="caution">
    <text evidence="1">The sequence shown here is derived from an EMBL/GenBank/DDBJ whole genome shotgun (WGS) entry which is preliminary data.</text>
</comment>
<protein>
    <submittedName>
        <fullName evidence="1">Uncharacterized protein</fullName>
    </submittedName>
</protein>
<organism evidence="1 2">
    <name type="scientific">Agathobacter rectalis CAG:36</name>
    <dbReference type="NCBI Taxonomy" id="1263079"/>
    <lineage>
        <taxon>Bacteria</taxon>
        <taxon>Bacillati</taxon>
        <taxon>Bacillota</taxon>
        <taxon>Clostridia</taxon>
        <taxon>Lachnospirales</taxon>
        <taxon>Lachnospiraceae</taxon>
        <taxon>Agathobacter</taxon>
    </lineage>
</organism>
<evidence type="ECO:0000313" key="2">
    <source>
        <dbReference type="Proteomes" id="UP000018162"/>
    </source>
</evidence>
<sequence length="247" mass="28208">MTKLAKWHVEEILENFVLGGFPVKDDDRFLACSSILTSMIDTVEVDGPNKAFIFHTMSGREYLCPFEDIIWTDRFAEFSKDNLERLKVVPHFIDEAIKLAHEKESSFVAWLEKEIFNGDLFIEIGAGGILNVHLKKYEDKVHRLSSQRHMGMFKDSYLYQLSGIVDFRHYEFIGGSVNTYHMSDSIKRLVVNNIGSRPVTIDNIIYKHGVTVTLVTEENHPEGLISPDAFNGKSLLSDFMEGVDLLD</sequence>
<dbReference type="Proteomes" id="UP000018162">
    <property type="component" value="Unassembled WGS sequence"/>
</dbReference>
<evidence type="ECO:0000313" key="1">
    <source>
        <dbReference type="EMBL" id="CDC74318.1"/>
    </source>
</evidence>